<comment type="caution">
    <text evidence="2">The sequence shown here is derived from an EMBL/GenBank/DDBJ whole genome shotgun (WGS) entry which is preliminary data.</text>
</comment>
<keyword evidence="3" id="KW-1185">Reference proteome</keyword>
<evidence type="ECO:0000256" key="1">
    <source>
        <dbReference type="SAM" id="MobiDB-lite"/>
    </source>
</evidence>
<evidence type="ECO:0000313" key="2">
    <source>
        <dbReference type="EMBL" id="KAH3801654.1"/>
    </source>
</evidence>
<proteinExistence type="predicted"/>
<sequence>MRVGYPGDQNINWNKKTMPTKSLQGHGKMGFTWIICRSPEMEILPLSVQNKKGST</sequence>
<organism evidence="2 3">
    <name type="scientific">Dreissena polymorpha</name>
    <name type="common">Zebra mussel</name>
    <name type="synonym">Mytilus polymorpha</name>
    <dbReference type="NCBI Taxonomy" id="45954"/>
    <lineage>
        <taxon>Eukaryota</taxon>
        <taxon>Metazoa</taxon>
        <taxon>Spiralia</taxon>
        <taxon>Lophotrochozoa</taxon>
        <taxon>Mollusca</taxon>
        <taxon>Bivalvia</taxon>
        <taxon>Autobranchia</taxon>
        <taxon>Heteroconchia</taxon>
        <taxon>Euheterodonta</taxon>
        <taxon>Imparidentia</taxon>
        <taxon>Neoheterodontei</taxon>
        <taxon>Myida</taxon>
        <taxon>Dreissenoidea</taxon>
        <taxon>Dreissenidae</taxon>
        <taxon>Dreissena</taxon>
    </lineage>
</organism>
<protein>
    <submittedName>
        <fullName evidence="2">Uncharacterized protein</fullName>
    </submittedName>
</protein>
<reference evidence="2" key="1">
    <citation type="journal article" date="2019" name="bioRxiv">
        <title>The Genome of the Zebra Mussel, Dreissena polymorpha: A Resource for Invasive Species Research.</title>
        <authorList>
            <person name="McCartney M.A."/>
            <person name="Auch B."/>
            <person name="Kono T."/>
            <person name="Mallez S."/>
            <person name="Zhang Y."/>
            <person name="Obille A."/>
            <person name="Becker A."/>
            <person name="Abrahante J.E."/>
            <person name="Garbe J."/>
            <person name="Badalamenti J.P."/>
            <person name="Herman A."/>
            <person name="Mangelson H."/>
            <person name="Liachko I."/>
            <person name="Sullivan S."/>
            <person name="Sone E.D."/>
            <person name="Koren S."/>
            <person name="Silverstein K.A.T."/>
            <person name="Beckman K.B."/>
            <person name="Gohl D.M."/>
        </authorList>
    </citation>
    <scope>NUCLEOTIDE SEQUENCE</scope>
    <source>
        <strain evidence="2">Duluth1</strain>
        <tissue evidence="2">Whole animal</tissue>
    </source>
</reference>
<evidence type="ECO:0000313" key="3">
    <source>
        <dbReference type="Proteomes" id="UP000828390"/>
    </source>
</evidence>
<name>A0A9D4FM10_DREPO</name>
<gene>
    <name evidence="2" type="ORF">DPMN_155312</name>
</gene>
<reference evidence="2" key="2">
    <citation type="submission" date="2020-11" db="EMBL/GenBank/DDBJ databases">
        <authorList>
            <person name="McCartney M.A."/>
            <person name="Auch B."/>
            <person name="Kono T."/>
            <person name="Mallez S."/>
            <person name="Becker A."/>
            <person name="Gohl D.M."/>
            <person name="Silverstein K.A.T."/>
            <person name="Koren S."/>
            <person name="Bechman K.B."/>
            <person name="Herman A."/>
            <person name="Abrahante J.E."/>
            <person name="Garbe J."/>
        </authorList>
    </citation>
    <scope>NUCLEOTIDE SEQUENCE</scope>
    <source>
        <strain evidence="2">Duluth1</strain>
        <tissue evidence="2">Whole animal</tissue>
    </source>
</reference>
<dbReference type="Proteomes" id="UP000828390">
    <property type="component" value="Unassembled WGS sequence"/>
</dbReference>
<accession>A0A9D4FM10</accession>
<feature type="region of interest" description="Disordered" evidence="1">
    <location>
        <begin position="1"/>
        <end position="21"/>
    </location>
</feature>
<feature type="compositionally biased region" description="Polar residues" evidence="1">
    <location>
        <begin position="9"/>
        <end position="21"/>
    </location>
</feature>
<dbReference type="EMBL" id="JAIWYP010000007">
    <property type="protein sequence ID" value="KAH3801654.1"/>
    <property type="molecule type" value="Genomic_DNA"/>
</dbReference>
<dbReference type="AlphaFoldDB" id="A0A9D4FM10"/>